<dbReference type="AlphaFoldDB" id="A0A5B8RZR9"/>
<reference evidence="1 2" key="1">
    <citation type="submission" date="2019-07" db="EMBL/GenBank/DDBJ databases">
        <title>Complete genome sequence of Comamonas sp. NLF 7-7 isolated from livestock.</title>
        <authorList>
            <person name="Kim D.H."/>
            <person name="Kim J.G."/>
        </authorList>
    </citation>
    <scope>NUCLEOTIDE SEQUENCE [LARGE SCALE GENOMIC DNA]</scope>
    <source>
        <strain evidence="1 2">NLF 7-7</strain>
    </source>
</reference>
<name>A0A5B8RZR9_9BURK</name>
<gene>
    <name evidence="1" type="ORF">FOZ74_15275</name>
</gene>
<evidence type="ECO:0000313" key="2">
    <source>
        <dbReference type="Proteomes" id="UP000321199"/>
    </source>
</evidence>
<sequence length="237" mass="26828">MNITQYLQLAGVPHDLHAQALHSLASARAATGGTLGPMLWRKHFVRLFRAGKIASLLTWEDNRLIDRHPELAEWDIAPVLNVTCNGDNSIWRDTPEGGRPDPNGWANPDPGSVDYQLACQRNYWLPGAHPRSPEARKAWYRRNACEYVAWELGCPVETDVQEWTDNGITVLRSGDAWQIRGIVKWFGPIRLKIDIGYEVGNVFAKINGRWVQSWYPLPGYELRACAVWAVYPTLARA</sequence>
<dbReference type="EMBL" id="CP042344">
    <property type="protein sequence ID" value="QEA14282.1"/>
    <property type="molecule type" value="Genomic_DNA"/>
</dbReference>
<proteinExistence type="predicted"/>
<protein>
    <submittedName>
        <fullName evidence="1">Uncharacterized protein</fullName>
    </submittedName>
</protein>
<dbReference type="Proteomes" id="UP000321199">
    <property type="component" value="Chromosome"/>
</dbReference>
<keyword evidence="2" id="KW-1185">Reference proteome</keyword>
<dbReference type="OrthoDB" id="8902592at2"/>
<organism evidence="1 2">
    <name type="scientific">Comamonas flocculans</name>
    <dbReference type="NCBI Taxonomy" id="2597701"/>
    <lineage>
        <taxon>Bacteria</taxon>
        <taxon>Pseudomonadati</taxon>
        <taxon>Pseudomonadota</taxon>
        <taxon>Betaproteobacteria</taxon>
        <taxon>Burkholderiales</taxon>
        <taxon>Comamonadaceae</taxon>
        <taxon>Comamonas</taxon>
    </lineage>
</organism>
<dbReference type="KEGG" id="cof:FOZ74_15275"/>
<evidence type="ECO:0000313" key="1">
    <source>
        <dbReference type="EMBL" id="QEA14282.1"/>
    </source>
</evidence>
<accession>A0A5B8RZR9</accession>
<dbReference type="RefSeq" id="WP_146913904.1">
    <property type="nucleotide sequence ID" value="NZ_CP042344.1"/>
</dbReference>